<dbReference type="EMBL" id="KI669563">
    <property type="protein sequence ID" value="ETN21939.1"/>
    <property type="molecule type" value="Genomic_DNA"/>
</dbReference>
<dbReference type="RefSeq" id="XP_008893648.1">
    <property type="nucleotide sequence ID" value="XM_008895400.1"/>
</dbReference>
<reference evidence="1 2" key="2">
    <citation type="submission" date="2013-11" db="EMBL/GenBank/DDBJ databases">
        <title>The Genome Sequence of Phytophthora parasitica INRA-310.</title>
        <authorList>
            <consortium name="The Broad Institute Genomics Platform"/>
            <person name="Russ C."/>
            <person name="Tyler B."/>
            <person name="Panabieres F."/>
            <person name="Shan W."/>
            <person name="Tripathy S."/>
            <person name="Grunwald N."/>
            <person name="Machado M."/>
            <person name="Johnson C.S."/>
            <person name="Arredondo F."/>
            <person name="Hong C."/>
            <person name="Coffey M."/>
            <person name="Young S.K."/>
            <person name="Zeng Q."/>
            <person name="Gargeya S."/>
            <person name="Fitzgerald M."/>
            <person name="Abouelleil A."/>
            <person name="Alvarado L."/>
            <person name="Chapman S.B."/>
            <person name="Gainer-Dewar J."/>
            <person name="Goldberg J."/>
            <person name="Griggs A."/>
            <person name="Gujja S."/>
            <person name="Hansen M."/>
            <person name="Howarth C."/>
            <person name="Imamovic A."/>
            <person name="Ireland A."/>
            <person name="Larimer J."/>
            <person name="McCowan C."/>
            <person name="Murphy C."/>
            <person name="Pearson M."/>
            <person name="Poon T.W."/>
            <person name="Priest M."/>
            <person name="Roberts A."/>
            <person name="Saif S."/>
            <person name="Shea T."/>
            <person name="Sykes S."/>
            <person name="Wortman J."/>
            <person name="Nusbaum C."/>
            <person name="Birren B."/>
        </authorList>
    </citation>
    <scope>NUCLEOTIDE SEQUENCE [LARGE SCALE GENOMIC DNA]</scope>
    <source>
        <strain evidence="1 2">INRA-310</strain>
    </source>
</reference>
<gene>
    <name evidence="1" type="ORF">PPTG_02006</name>
</gene>
<reference evidence="2" key="1">
    <citation type="submission" date="2011-12" db="EMBL/GenBank/DDBJ databases">
        <authorList>
            <consortium name="The Broad Institute Genome Sequencing Platform"/>
            <person name="Russ C."/>
            <person name="Tyler B."/>
            <person name="Panabieres F."/>
            <person name="Shan W."/>
            <person name="Tripathy S."/>
            <person name="Grunwald N."/>
            <person name="Machado M."/>
            <person name="Young S.K."/>
            <person name="Zeng Q."/>
            <person name="Gargeya S."/>
            <person name="Fitzgerald M."/>
            <person name="Haas B."/>
            <person name="Abouelleil A."/>
            <person name="Alvarado L."/>
            <person name="Arachchi H.M."/>
            <person name="Berlin A."/>
            <person name="Chapman S.B."/>
            <person name="Gearin G."/>
            <person name="Goldberg J."/>
            <person name="Griggs A."/>
            <person name="Gujja S."/>
            <person name="Hansen M."/>
            <person name="Heiman D."/>
            <person name="Howarth C."/>
            <person name="Larimer J."/>
            <person name="Lui A."/>
            <person name="MacDonald P.J.P."/>
            <person name="McCowen C."/>
            <person name="Montmayeur A."/>
            <person name="Murphy C."/>
            <person name="Neiman D."/>
            <person name="Pearson M."/>
            <person name="Priest M."/>
            <person name="Roberts A."/>
            <person name="Saif S."/>
            <person name="Shea T."/>
            <person name="Sisk P."/>
            <person name="Stolte C."/>
            <person name="Sykes S."/>
            <person name="Wortman J."/>
            <person name="Nusbaum C."/>
            <person name="Birren B."/>
        </authorList>
    </citation>
    <scope>NUCLEOTIDE SEQUENCE [LARGE SCALE GENOMIC DNA]</scope>
    <source>
        <strain evidence="2">INRA-310</strain>
    </source>
</reference>
<accession>W2RB69</accession>
<organism evidence="1 2">
    <name type="scientific">Phytophthora nicotianae (strain INRA-310)</name>
    <name type="common">Phytophthora parasitica</name>
    <dbReference type="NCBI Taxonomy" id="761204"/>
    <lineage>
        <taxon>Eukaryota</taxon>
        <taxon>Sar</taxon>
        <taxon>Stramenopiles</taxon>
        <taxon>Oomycota</taxon>
        <taxon>Peronosporomycetes</taxon>
        <taxon>Peronosporales</taxon>
        <taxon>Peronosporaceae</taxon>
        <taxon>Phytophthora</taxon>
    </lineage>
</organism>
<dbReference type="Proteomes" id="UP000018817">
    <property type="component" value="Unassembled WGS sequence"/>
</dbReference>
<evidence type="ECO:0000313" key="2">
    <source>
        <dbReference type="Proteomes" id="UP000018817"/>
    </source>
</evidence>
<sequence length="131" mass="14817">MTALPLCHKSKQINSAHLTLHLARVVTAHFEGVLPPLRVPRAGALLQRLSLVDHDRDMVSLDARRRCLRQRFQRHICGLHHVRIGVLEKVQMQLLEKLDLTKLGGLLAALVELPVNDMGVDDIYTDRPVEQ</sequence>
<name>W2RB69_PHYN3</name>
<dbReference type="AlphaFoldDB" id="W2RB69"/>
<protein>
    <submittedName>
        <fullName evidence="1">Uncharacterized protein</fullName>
    </submittedName>
</protein>
<dbReference type="GeneID" id="20172266"/>
<dbReference type="VEuPathDB" id="FungiDB:PPTG_02006"/>
<evidence type="ECO:0000313" key="1">
    <source>
        <dbReference type="EMBL" id="ETN21939.1"/>
    </source>
</evidence>
<proteinExistence type="predicted"/>